<dbReference type="EMBL" id="JXRA01000114">
    <property type="protein sequence ID" value="KIO75121.1"/>
    <property type="molecule type" value="Genomic_DNA"/>
</dbReference>
<dbReference type="InterPro" id="IPR002109">
    <property type="entry name" value="Glutaredoxin"/>
</dbReference>
<name>A0A0D0GKY7_9SPHI</name>
<evidence type="ECO:0000313" key="2">
    <source>
        <dbReference type="EMBL" id="KIO75121.1"/>
    </source>
</evidence>
<dbReference type="InterPro" id="IPR036249">
    <property type="entry name" value="Thioredoxin-like_sf"/>
</dbReference>
<gene>
    <name evidence="2" type="ORF">TH53_22570</name>
</gene>
<evidence type="ECO:0000313" key="3">
    <source>
        <dbReference type="Proteomes" id="UP000032049"/>
    </source>
</evidence>
<dbReference type="SUPFAM" id="SSF52833">
    <property type="entry name" value="Thioredoxin-like"/>
    <property type="match status" value="1"/>
</dbReference>
<organism evidence="2 3">
    <name type="scientific">Pedobacter lusitanus</name>
    <dbReference type="NCBI Taxonomy" id="1503925"/>
    <lineage>
        <taxon>Bacteria</taxon>
        <taxon>Pseudomonadati</taxon>
        <taxon>Bacteroidota</taxon>
        <taxon>Sphingobacteriia</taxon>
        <taxon>Sphingobacteriales</taxon>
        <taxon>Sphingobacteriaceae</taxon>
        <taxon>Pedobacter</taxon>
    </lineage>
</organism>
<comment type="caution">
    <text evidence="2">The sequence shown here is derived from an EMBL/GenBank/DDBJ whole genome shotgun (WGS) entry which is preliminary data.</text>
</comment>
<keyword evidence="3" id="KW-1185">Reference proteome</keyword>
<evidence type="ECO:0000259" key="1">
    <source>
        <dbReference type="Pfam" id="PF00462"/>
    </source>
</evidence>
<proteinExistence type="predicted"/>
<dbReference type="Gene3D" id="3.40.30.10">
    <property type="entry name" value="Glutaredoxin"/>
    <property type="match status" value="1"/>
</dbReference>
<dbReference type="OrthoDB" id="9795531at2"/>
<dbReference type="AlphaFoldDB" id="A0A0D0GKY7"/>
<dbReference type="Proteomes" id="UP000032049">
    <property type="component" value="Unassembled WGS sequence"/>
</dbReference>
<sequence>MSTKRIIKFEKDDCSPCNMVSEYLDRKGVVYETINPFNQPELAMQFRVRSVPTVILLEQEQELSRVIGFKPEELSVLVAV</sequence>
<dbReference type="STRING" id="1503925.TH53_22570"/>
<accession>A0A0D0GKY7</accession>
<feature type="domain" description="Glutaredoxin" evidence="1">
    <location>
        <begin position="9"/>
        <end position="54"/>
    </location>
</feature>
<dbReference type="Pfam" id="PF00462">
    <property type="entry name" value="Glutaredoxin"/>
    <property type="match status" value="1"/>
</dbReference>
<protein>
    <submittedName>
        <fullName evidence="2">Glutaredoxin</fullName>
    </submittedName>
</protein>
<dbReference type="RefSeq" id="WP_041885882.1">
    <property type="nucleotide sequence ID" value="NZ_CP157278.1"/>
</dbReference>
<reference evidence="2 3" key="1">
    <citation type="submission" date="2015-01" db="EMBL/GenBank/DDBJ databases">
        <title>Draft genome sequence of Pedobacter sp. NL19 isolated from sludge of an effluent treatment pond in an abandoned uranium mine.</title>
        <authorList>
            <person name="Santos T."/>
            <person name="Caetano T."/>
            <person name="Covas C."/>
            <person name="Cruz A."/>
            <person name="Mendo S."/>
        </authorList>
    </citation>
    <scope>NUCLEOTIDE SEQUENCE [LARGE SCALE GENOMIC DNA]</scope>
    <source>
        <strain evidence="2 3">NL19</strain>
    </source>
</reference>
<dbReference type="CDD" id="cd02947">
    <property type="entry name" value="TRX_family"/>
    <property type="match status" value="1"/>
</dbReference>